<evidence type="ECO:0000313" key="3">
    <source>
        <dbReference type="Proteomes" id="UP001214757"/>
    </source>
</evidence>
<dbReference type="Gene3D" id="3.40.50.300">
    <property type="entry name" value="P-loop containing nucleotide triphosphate hydrolases"/>
    <property type="match status" value="1"/>
</dbReference>
<dbReference type="Proteomes" id="UP001214757">
    <property type="component" value="Unassembled WGS sequence"/>
</dbReference>
<name>A0ABT5M3A8_9GAMM</name>
<accession>A0ABT5M3A8</accession>
<dbReference type="InterPro" id="IPR050678">
    <property type="entry name" value="DNA_Partitioning_ATPase"/>
</dbReference>
<dbReference type="EMBL" id="JAQRFO010000021">
    <property type="protein sequence ID" value="MDC9622156.1"/>
    <property type="molecule type" value="Genomic_DNA"/>
</dbReference>
<dbReference type="CDD" id="cd02042">
    <property type="entry name" value="ParAB_family"/>
    <property type="match status" value="1"/>
</dbReference>
<organism evidence="2 3">
    <name type="scientific">Xenorhabdus aichiensis</name>
    <dbReference type="NCBI Taxonomy" id="3025874"/>
    <lineage>
        <taxon>Bacteria</taxon>
        <taxon>Pseudomonadati</taxon>
        <taxon>Pseudomonadota</taxon>
        <taxon>Gammaproteobacteria</taxon>
        <taxon>Enterobacterales</taxon>
        <taxon>Morganellaceae</taxon>
        <taxon>Xenorhabdus</taxon>
    </lineage>
</organism>
<reference evidence="2 3" key="1">
    <citation type="submission" date="2023-02" db="EMBL/GenBank/DDBJ databases">
        <title>Entomopathogenic bacteria.</title>
        <authorList>
            <person name="Machado R.A."/>
        </authorList>
    </citation>
    <scope>NUCLEOTIDE SEQUENCE [LARGE SCALE GENOMIC DNA]</scope>
    <source>
        <strain evidence="2 3">XENO-7</strain>
    </source>
</reference>
<sequence>MKSIVFFNNKGGVGKTTLICNVAAYLSLELDKKVLVVDADPQCNATSYCLSDEKLDELYLTDKRDTIESFLKPVRRGTGYLEKRISPIKTDNFGFDLIPGDPLLALSEDSLASDWSEAIVGKYRGLQTTFVFSHLSYLYDDYDFIFFDVGPSLGALNRAILISSDYFTIPMSVDTFSLMAIKNIKTSLINWRDNINGGLRIYKKYEGGGDSFYIKDKGMKWKLFFIGYVMQQYRAKTVRGKKVQVKSFEKIARKIPTIIKSDISDEFSISKDLVPKLGEIENMNSLIPMSQLAHTPVFSLKGIDGVVGAHFAKVNDAKKIYSNICKKLLNNIKV</sequence>
<dbReference type="PANTHER" id="PTHR13696">
    <property type="entry name" value="P-LOOP CONTAINING NUCLEOSIDE TRIPHOSPHATE HYDROLASE"/>
    <property type="match status" value="1"/>
</dbReference>
<dbReference type="RefSeq" id="WP_273579788.1">
    <property type="nucleotide sequence ID" value="NZ_JAQRFO010000021.1"/>
</dbReference>
<evidence type="ECO:0000313" key="2">
    <source>
        <dbReference type="EMBL" id="MDC9622156.1"/>
    </source>
</evidence>
<dbReference type="InterPro" id="IPR027417">
    <property type="entry name" value="P-loop_NTPase"/>
</dbReference>
<evidence type="ECO:0000259" key="1">
    <source>
        <dbReference type="Pfam" id="PF13614"/>
    </source>
</evidence>
<dbReference type="PANTHER" id="PTHR13696:SF52">
    <property type="entry name" value="PARA FAMILY PROTEIN CT_582"/>
    <property type="match status" value="1"/>
</dbReference>
<dbReference type="SUPFAM" id="SSF52540">
    <property type="entry name" value="P-loop containing nucleoside triphosphate hydrolases"/>
    <property type="match status" value="1"/>
</dbReference>
<gene>
    <name evidence="2" type="ORF">PSI22_11065</name>
</gene>
<keyword evidence="3" id="KW-1185">Reference proteome</keyword>
<comment type="caution">
    <text evidence="2">The sequence shown here is derived from an EMBL/GenBank/DDBJ whole genome shotgun (WGS) entry which is preliminary data.</text>
</comment>
<feature type="domain" description="AAA" evidence="1">
    <location>
        <begin position="1"/>
        <end position="200"/>
    </location>
</feature>
<dbReference type="InterPro" id="IPR025669">
    <property type="entry name" value="AAA_dom"/>
</dbReference>
<proteinExistence type="predicted"/>
<dbReference type="Pfam" id="PF13614">
    <property type="entry name" value="AAA_31"/>
    <property type="match status" value="1"/>
</dbReference>
<protein>
    <submittedName>
        <fullName evidence="2">AAA family ATPase</fullName>
    </submittedName>
</protein>